<proteinExistence type="predicted"/>
<dbReference type="RefSeq" id="WP_202015069.1">
    <property type="nucleotide sequence ID" value="NZ_JAERRB010000013.1"/>
</dbReference>
<keyword evidence="2" id="KW-1185">Reference proteome</keyword>
<dbReference type="Proteomes" id="UP000613030">
    <property type="component" value="Unassembled WGS sequence"/>
</dbReference>
<accession>A0ABS1L0D9</accession>
<evidence type="ECO:0000313" key="1">
    <source>
        <dbReference type="EMBL" id="MBL0744977.1"/>
    </source>
</evidence>
<reference evidence="1 2" key="1">
    <citation type="submission" date="2021-01" db="EMBL/GenBank/DDBJ databases">
        <title>Chryseolinea sp. Jin1 Genome sequencing and assembly.</title>
        <authorList>
            <person name="Kim I."/>
        </authorList>
    </citation>
    <scope>NUCLEOTIDE SEQUENCE [LARGE SCALE GENOMIC DNA]</scope>
    <source>
        <strain evidence="1 2">Jin1</strain>
    </source>
</reference>
<sequence length="132" mass="15958">MRFIFFFTLVLLSCNTSYCQDQPNKLKGFVIGNKAHEKYVAYFNGQWIMSFNGEAYKIYFEVDRLTWWETTGYIREFTFYRETLFGQRKVHFEVSYEGAKKYLVITRERKRSKRHAFVGTWSNEEPELPTVR</sequence>
<evidence type="ECO:0000313" key="2">
    <source>
        <dbReference type="Proteomes" id="UP000613030"/>
    </source>
</evidence>
<comment type="caution">
    <text evidence="1">The sequence shown here is derived from an EMBL/GenBank/DDBJ whole genome shotgun (WGS) entry which is preliminary data.</text>
</comment>
<organism evidence="1 2">
    <name type="scientific">Chryseolinea lacunae</name>
    <dbReference type="NCBI Taxonomy" id="2801331"/>
    <lineage>
        <taxon>Bacteria</taxon>
        <taxon>Pseudomonadati</taxon>
        <taxon>Bacteroidota</taxon>
        <taxon>Cytophagia</taxon>
        <taxon>Cytophagales</taxon>
        <taxon>Fulvivirgaceae</taxon>
        <taxon>Chryseolinea</taxon>
    </lineage>
</organism>
<gene>
    <name evidence="1" type="ORF">JI741_27350</name>
</gene>
<protein>
    <submittedName>
        <fullName evidence="1">Uncharacterized protein</fullName>
    </submittedName>
</protein>
<dbReference type="EMBL" id="JAERRB010000013">
    <property type="protein sequence ID" value="MBL0744977.1"/>
    <property type="molecule type" value="Genomic_DNA"/>
</dbReference>
<name>A0ABS1L0D9_9BACT</name>